<dbReference type="InParanoid" id="I1GSL9"/>
<dbReference type="EnsemblPlants" id="PNT74808">
    <property type="protein sequence ID" value="PNT74808"/>
    <property type="gene ID" value="BRADI_1g22231v3"/>
</dbReference>
<evidence type="ECO:0000256" key="2">
    <source>
        <dbReference type="SAM" id="SignalP"/>
    </source>
</evidence>
<evidence type="ECO:0008006" key="6">
    <source>
        <dbReference type="Google" id="ProtNLM"/>
    </source>
</evidence>
<dbReference type="HOGENOM" id="CLU_1909551_0_0_1"/>
<evidence type="ECO:0000313" key="3">
    <source>
        <dbReference type="EMBL" id="PNT74808.1"/>
    </source>
</evidence>
<evidence type="ECO:0000256" key="1">
    <source>
        <dbReference type="SAM" id="MobiDB-lite"/>
    </source>
</evidence>
<evidence type="ECO:0000313" key="4">
    <source>
        <dbReference type="EnsemblPlants" id="PNT74808"/>
    </source>
</evidence>
<keyword evidence="5" id="KW-1185">Reference proteome</keyword>
<feature type="signal peptide" evidence="2">
    <location>
        <begin position="1"/>
        <end position="29"/>
    </location>
</feature>
<gene>
    <name evidence="3" type="ORF">BRADI_1g22231v3</name>
</gene>
<dbReference type="AlphaFoldDB" id="I1GSL9"/>
<proteinExistence type="predicted"/>
<dbReference type="Proteomes" id="UP000008810">
    <property type="component" value="Chromosome 1"/>
</dbReference>
<protein>
    <recommendedName>
        <fullName evidence="6">Secreted protein</fullName>
    </recommendedName>
</protein>
<feature type="compositionally biased region" description="Basic and acidic residues" evidence="1">
    <location>
        <begin position="116"/>
        <end position="127"/>
    </location>
</feature>
<reference evidence="3" key="2">
    <citation type="submission" date="2017-06" db="EMBL/GenBank/DDBJ databases">
        <title>WGS assembly of Brachypodium distachyon.</title>
        <authorList>
            <consortium name="The International Brachypodium Initiative"/>
            <person name="Lucas S."/>
            <person name="Harmon-Smith M."/>
            <person name="Lail K."/>
            <person name="Tice H."/>
            <person name="Grimwood J."/>
            <person name="Bruce D."/>
            <person name="Barry K."/>
            <person name="Shu S."/>
            <person name="Lindquist E."/>
            <person name="Wang M."/>
            <person name="Pitluck S."/>
            <person name="Vogel J.P."/>
            <person name="Garvin D.F."/>
            <person name="Mockler T.C."/>
            <person name="Schmutz J."/>
            <person name="Rokhsar D."/>
            <person name="Bevan M.W."/>
        </authorList>
    </citation>
    <scope>NUCLEOTIDE SEQUENCE</scope>
    <source>
        <strain evidence="3">Bd21</strain>
    </source>
</reference>
<dbReference type="Gramene" id="PNT74808">
    <property type="protein sequence ID" value="PNT74808"/>
    <property type="gene ID" value="BRADI_1g22231v3"/>
</dbReference>
<organism evidence="4">
    <name type="scientific">Brachypodium distachyon</name>
    <name type="common">Purple false brome</name>
    <name type="synonym">Trachynia distachya</name>
    <dbReference type="NCBI Taxonomy" id="15368"/>
    <lineage>
        <taxon>Eukaryota</taxon>
        <taxon>Viridiplantae</taxon>
        <taxon>Streptophyta</taxon>
        <taxon>Embryophyta</taxon>
        <taxon>Tracheophyta</taxon>
        <taxon>Spermatophyta</taxon>
        <taxon>Magnoliopsida</taxon>
        <taxon>Liliopsida</taxon>
        <taxon>Poales</taxon>
        <taxon>Poaceae</taxon>
        <taxon>BOP clade</taxon>
        <taxon>Pooideae</taxon>
        <taxon>Stipodae</taxon>
        <taxon>Brachypodieae</taxon>
        <taxon>Brachypodium</taxon>
    </lineage>
</organism>
<reference evidence="4" key="3">
    <citation type="submission" date="2018-08" db="UniProtKB">
        <authorList>
            <consortium name="EnsemblPlants"/>
        </authorList>
    </citation>
    <scope>IDENTIFICATION</scope>
    <source>
        <strain evidence="4">cv. Bd21</strain>
    </source>
</reference>
<feature type="chain" id="PRO_5003641393" description="Secreted protein" evidence="2">
    <location>
        <begin position="30"/>
        <end position="133"/>
    </location>
</feature>
<evidence type="ECO:0000313" key="5">
    <source>
        <dbReference type="Proteomes" id="UP000008810"/>
    </source>
</evidence>
<dbReference type="EMBL" id="CM000880">
    <property type="protein sequence ID" value="PNT74808.1"/>
    <property type="molecule type" value="Genomic_DNA"/>
</dbReference>
<feature type="region of interest" description="Disordered" evidence="1">
    <location>
        <begin position="26"/>
        <end position="133"/>
    </location>
</feature>
<reference evidence="3 4" key="1">
    <citation type="journal article" date="2010" name="Nature">
        <title>Genome sequencing and analysis of the model grass Brachypodium distachyon.</title>
        <authorList>
            <consortium name="International Brachypodium Initiative"/>
        </authorList>
    </citation>
    <scope>NUCLEOTIDE SEQUENCE [LARGE SCALE GENOMIC DNA]</scope>
    <source>
        <strain evidence="3 4">Bd21</strain>
    </source>
</reference>
<keyword evidence="2" id="KW-0732">Signal</keyword>
<feature type="compositionally biased region" description="Low complexity" evidence="1">
    <location>
        <begin position="35"/>
        <end position="48"/>
    </location>
</feature>
<sequence>MRPSSSAKALRACFLLALLVGAMAQTASAGRRQPASLIRSSKSSALSRAHVDSFVEDAPDLPDFPPGSDPIDDDAPDQPESPPGPVIVDDDGPVLPMVARTSELEEPAPVPAPELQRGEDFDPRDPDSAPVTN</sequence>
<name>I1GSL9_BRADI</name>
<accession>I1GSL9</accession>